<keyword evidence="1" id="KW-1133">Transmembrane helix</keyword>
<dbReference type="InParanoid" id="A0A2J6T9V1"/>
<evidence type="ECO:0000256" key="1">
    <source>
        <dbReference type="SAM" id="Phobius"/>
    </source>
</evidence>
<dbReference type="OrthoDB" id="5337208at2759"/>
<name>A0A2J6T9V1_9HELO</name>
<dbReference type="EMBL" id="KZ613803">
    <property type="protein sequence ID" value="PMD59789.1"/>
    <property type="molecule type" value="Genomic_DNA"/>
</dbReference>
<dbReference type="Proteomes" id="UP000235371">
    <property type="component" value="Unassembled WGS sequence"/>
</dbReference>
<feature type="transmembrane region" description="Helical" evidence="1">
    <location>
        <begin position="458"/>
        <end position="481"/>
    </location>
</feature>
<reference evidence="2 3" key="1">
    <citation type="submission" date="2016-04" db="EMBL/GenBank/DDBJ databases">
        <title>A degradative enzymes factory behind the ericoid mycorrhizal symbiosis.</title>
        <authorList>
            <consortium name="DOE Joint Genome Institute"/>
            <person name="Martino E."/>
            <person name="Morin E."/>
            <person name="Grelet G."/>
            <person name="Kuo A."/>
            <person name="Kohler A."/>
            <person name="Daghino S."/>
            <person name="Barry K."/>
            <person name="Choi C."/>
            <person name="Cichocki N."/>
            <person name="Clum A."/>
            <person name="Copeland A."/>
            <person name="Hainaut M."/>
            <person name="Haridas S."/>
            <person name="Labutti K."/>
            <person name="Lindquist E."/>
            <person name="Lipzen A."/>
            <person name="Khouja H.-R."/>
            <person name="Murat C."/>
            <person name="Ohm R."/>
            <person name="Olson A."/>
            <person name="Spatafora J."/>
            <person name="Veneault-Fourrey C."/>
            <person name="Henrissat B."/>
            <person name="Grigoriev I."/>
            <person name="Martin F."/>
            <person name="Perotto S."/>
        </authorList>
    </citation>
    <scope>NUCLEOTIDE SEQUENCE [LARGE SCALE GENOMIC DNA]</scope>
    <source>
        <strain evidence="2 3">E</strain>
    </source>
</reference>
<protein>
    <submittedName>
        <fullName evidence="2">Uncharacterized protein</fullName>
    </submittedName>
</protein>
<gene>
    <name evidence="2" type="ORF">K444DRAFT_722448</name>
</gene>
<evidence type="ECO:0000313" key="2">
    <source>
        <dbReference type="EMBL" id="PMD59789.1"/>
    </source>
</evidence>
<sequence length="551" mass="59472">MPSIVSDILALIAPNPTYTLLKKFNVPTGHGLRAAVAVTFETSKTITSLYTLLLKTIGLEIWYMVVLLVVALSAKKVRSHNVSIVVIVWNAQSSPLDIIKLMFGYVTHTPQYALMWIALAALAWASSTALSLLATRDLIINLSAPLTGSYALRLNQITTPANLRAIGAADNLTANANVSVSASSPTTDASGNIFYTVDYGYTISDVDFGLQNASGLLLSVTGSCFTDYTWYNGTYNESGTLEDNYLLFGSQNPSDSLAVSIADGGPPLAFFLLPPEGPIGSNASYAIIISSLYRKSFTEGIDPWYATMPLPGDRYGAEYQVAPGRPVLNCWENDIWSYQGNSSSTADLEYLGALPLSLATLFQRFLSAPRIINLGQALGTTALKSATGTQGYYFDAQSSSLHNDLERLVLGAYQATKNTLQELTQFSTQYSDIGNIMLNNDSMLLPGADLFVIYTPDAAALSLAMVIAVPIIAALLLGINLLLTTNYFPWGYVNSLKAAVIYSALDEKDTNTSRWDRSSTAPVYKDHGDVEGAVQTALVRPGLDRKRRTLS</sequence>
<organism evidence="2 3">
    <name type="scientific">Hyaloscypha bicolor E</name>
    <dbReference type="NCBI Taxonomy" id="1095630"/>
    <lineage>
        <taxon>Eukaryota</taxon>
        <taxon>Fungi</taxon>
        <taxon>Dikarya</taxon>
        <taxon>Ascomycota</taxon>
        <taxon>Pezizomycotina</taxon>
        <taxon>Leotiomycetes</taxon>
        <taxon>Helotiales</taxon>
        <taxon>Hyaloscyphaceae</taxon>
        <taxon>Hyaloscypha</taxon>
        <taxon>Hyaloscypha bicolor</taxon>
    </lineage>
</organism>
<feature type="transmembrane region" description="Helical" evidence="1">
    <location>
        <begin position="112"/>
        <end position="133"/>
    </location>
</feature>
<evidence type="ECO:0000313" key="3">
    <source>
        <dbReference type="Proteomes" id="UP000235371"/>
    </source>
</evidence>
<proteinExistence type="predicted"/>
<keyword evidence="1" id="KW-0812">Transmembrane</keyword>
<keyword evidence="3" id="KW-1185">Reference proteome</keyword>
<dbReference type="STRING" id="1095630.A0A2J6T9V1"/>
<dbReference type="RefSeq" id="XP_024736693.1">
    <property type="nucleotide sequence ID" value="XM_024888559.1"/>
</dbReference>
<accession>A0A2J6T9V1</accession>
<dbReference type="GeneID" id="36596635"/>
<keyword evidence="1" id="KW-0472">Membrane</keyword>
<dbReference type="AlphaFoldDB" id="A0A2J6T9V1"/>
<feature type="transmembrane region" description="Helical" evidence="1">
    <location>
        <begin position="49"/>
        <end position="72"/>
    </location>
</feature>